<dbReference type="RefSeq" id="WP_043150753.1">
    <property type="nucleotide sequence ID" value="NZ_CDDW01000001.1"/>
</dbReference>
<evidence type="ECO:0000313" key="1">
    <source>
        <dbReference type="EMBL" id="AIZ49663.1"/>
    </source>
</evidence>
<sequence>MTFLELCRRYAAEVHDLGGPPKNLADGNPRTLAAADTIRESWEKIQLLRNDWEWLRGETPIPTQTMAAESDVPHIEPPYHMAIVWYAVAQSGYRQAATELIAIGEREWNVYYGLLVKRYVPPLSLVSGASW</sequence>
<reference evidence="1" key="1">
    <citation type="submission" date="2014-03" db="EMBL/GenBank/DDBJ databases">
        <authorList>
            <person name="Emond-Rheault J.-G."/>
            <person name="Trudel M.V."/>
            <person name="Vincent A.T."/>
            <person name="Brochu F."/>
            <person name="Boyle B."/>
            <person name="Tanaka K.H."/>
            <person name="Attere S.A."/>
            <person name="Jubinville E."/>
            <person name="Frenette M."/>
            <person name="Derome N."/>
            <person name="Charette S.J."/>
        </authorList>
    </citation>
    <scope>NUCLEOTIDE SEQUENCE</scope>
    <source>
        <strain evidence="1">HER1085</strain>
    </source>
</reference>
<name>A0A0A7KTU5_AERSS</name>
<dbReference type="EMBL" id="KJ626179">
    <property type="protein sequence ID" value="AIZ49663.1"/>
    <property type="molecule type" value="Genomic_DNA"/>
</dbReference>
<protein>
    <submittedName>
        <fullName evidence="1">Uncharacterized protein</fullName>
    </submittedName>
</protein>
<organism evidence="1">
    <name type="scientific">Aeromonas salmonicida subsp. salmonicida</name>
    <dbReference type="NCBI Taxonomy" id="29491"/>
    <lineage>
        <taxon>Bacteria</taxon>
        <taxon>Pseudomonadati</taxon>
        <taxon>Pseudomonadota</taxon>
        <taxon>Gammaproteobacteria</taxon>
        <taxon>Aeromonadales</taxon>
        <taxon>Aeromonadaceae</taxon>
        <taxon>Aeromonas</taxon>
    </lineage>
</organism>
<dbReference type="AlphaFoldDB" id="A0A0A7KTU5"/>
<proteinExistence type="predicted"/>
<reference evidence="1" key="2">
    <citation type="journal article" date="2015" name="Vet. Microbiol.">
        <title>Variants of a genomic island in Aeromonas salmonicida subsp. salmonicida link isolates with their geographical origins.</title>
        <authorList>
            <person name="Emond-Rheault J.G."/>
            <person name="Vincent A.T."/>
            <person name="Trudel M.V."/>
            <person name="Brochu F."/>
            <person name="Boyle B."/>
            <person name="Tanaka K.H."/>
            <person name="Attere S.A."/>
            <person name="Jubinville E."/>
            <person name="Loch T.P."/>
            <person name="Winters A.D."/>
            <person name="Faisal M."/>
            <person name="Frenette M."/>
            <person name="Derome N."/>
            <person name="Charette S.J."/>
        </authorList>
    </citation>
    <scope>NUCLEOTIDE SEQUENCE</scope>
    <source>
        <strain evidence="1">HER1085</strain>
    </source>
</reference>
<accession>A0A0A7KTU5</accession>